<evidence type="ECO:0000313" key="2">
    <source>
        <dbReference type="Proteomes" id="UP000294746"/>
    </source>
</evidence>
<name>A0A4R2RV51_9BACL</name>
<organism evidence="1 2">
    <name type="scientific">Baia soyae</name>
    <dbReference type="NCBI Taxonomy" id="1544746"/>
    <lineage>
        <taxon>Bacteria</taxon>
        <taxon>Bacillati</taxon>
        <taxon>Bacillota</taxon>
        <taxon>Bacilli</taxon>
        <taxon>Bacillales</taxon>
        <taxon>Thermoactinomycetaceae</taxon>
        <taxon>Baia</taxon>
    </lineage>
</organism>
<dbReference type="RefSeq" id="WP_279388945.1">
    <property type="nucleotide sequence ID" value="NZ_SLXV01000018.1"/>
</dbReference>
<dbReference type="Proteomes" id="UP000294746">
    <property type="component" value="Unassembled WGS sequence"/>
</dbReference>
<reference evidence="1 2" key="1">
    <citation type="submission" date="2019-03" db="EMBL/GenBank/DDBJ databases">
        <title>Genomic Encyclopedia of Type Strains, Phase IV (KMG-IV): sequencing the most valuable type-strain genomes for metagenomic binning, comparative biology and taxonomic classification.</title>
        <authorList>
            <person name="Goeker M."/>
        </authorList>
    </citation>
    <scope>NUCLEOTIDE SEQUENCE [LARGE SCALE GENOMIC DNA]</scope>
    <source>
        <strain evidence="1 2">DSM 46831</strain>
    </source>
</reference>
<evidence type="ECO:0000313" key="1">
    <source>
        <dbReference type="EMBL" id="TCP68270.1"/>
    </source>
</evidence>
<accession>A0A4R2RV51</accession>
<protein>
    <submittedName>
        <fullName evidence="1">Uncharacterized protein</fullName>
    </submittedName>
</protein>
<gene>
    <name evidence="1" type="ORF">EDD57_1188</name>
</gene>
<dbReference type="AlphaFoldDB" id="A0A4R2RV51"/>
<comment type="caution">
    <text evidence="1">The sequence shown here is derived from an EMBL/GenBank/DDBJ whole genome shotgun (WGS) entry which is preliminary data.</text>
</comment>
<sequence length="42" mass="5012">MKKYPTPIVIERNELDIDRIADAMIHLLEEMKRSIDQRKETA</sequence>
<keyword evidence="2" id="KW-1185">Reference proteome</keyword>
<proteinExistence type="predicted"/>
<dbReference type="EMBL" id="SLXV01000018">
    <property type="protein sequence ID" value="TCP68270.1"/>
    <property type="molecule type" value="Genomic_DNA"/>
</dbReference>